<keyword evidence="4" id="KW-1185">Reference proteome</keyword>
<reference evidence="1 3" key="2">
    <citation type="journal article" date="2012" name="J. Bacteriol.">
        <title>Genome Sequence of Janibacter hoylei MTCC8307, Isolated from the Stratospheric Air.</title>
        <authorList>
            <person name="Pawar S.P."/>
            <person name="Dhotre D.P."/>
            <person name="Shetty S.A."/>
            <person name="Chowdhury S.P."/>
            <person name="Chaudhari B.L."/>
            <person name="Shouche Y.S."/>
        </authorList>
    </citation>
    <scope>NUCLEOTIDE SEQUENCE [LARGE SCALE GENOMIC DNA]</scope>
    <source>
        <strain evidence="1 3">PVAS-1</strain>
    </source>
</reference>
<dbReference type="AlphaFoldDB" id="K1E021"/>
<evidence type="ECO:0000313" key="2">
    <source>
        <dbReference type="EMBL" id="RWU85784.1"/>
    </source>
</evidence>
<reference evidence="2" key="3">
    <citation type="submission" date="2017-11" db="EMBL/GenBank/DDBJ databases">
        <authorList>
            <person name="Seuylemezian A."/>
            <person name="Cooper K."/>
            <person name="Vaishampayan P."/>
        </authorList>
    </citation>
    <scope>NUCLEOTIDE SEQUENCE</scope>
    <source>
        <strain evidence="2">PVAS-1</strain>
    </source>
</reference>
<proteinExistence type="predicted"/>
<dbReference type="Proteomes" id="UP000288711">
    <property type="component" value="Unassembled WGS sequence"/>
</dbReference>
<name>K1E021_9MICO</name>
<evidence type="ECO:0000313" key="3">
    <source>
        <dbReference type="Proteomes" id="UP000004474"/>
    </source>
</evidence>
<dbReference type="STRING" id="1210046.B277_13259"/>
<protein>
    <submittedName>
        <fullName evidence="1">Uncharacterized protein</fullName>
    </submittedName>
</protein>
<accession>K1E021</accession>
<dbReference type="EMBL" id="PIPF01000001">
    <property type="protein sequence ID" value="RWU85784.1"/>
    <property type="molecule type" value="Genomic_DNA"/>
</dbReference>
<dbReference type="Proteomes" id="UP000004474">
    <property type="component" value="Unassembled WGS sequence"/>
</dbReference>
<reference evidence="2 4" key="1">
    <citation type="journal article" date="2009" name="Int. J. Syst. Evol. Microbiol.">
        <title>Janibacter hoylei sp. nov., Bacillus isronensis sp. nov. and Bacillus aryabhattai sp. nov., isolated from cryotubes used for collecting air from the upper atmosphere.</title>
        <authorList>
            <person name="Shivaji S."/>
            <person name="Chaturvedi P."/>
            <person name="Begum Z."/>
            <person name="Pindi P.K."/>
            <person name="Manorama R."/>
            <person name="Padmanaban D.A."/>
            <person name="Shouche Y.S."/>
            <person name="Pawar S."/>
            <person name="Vaishampayan P."/>
            <person name="Dutt C.B."/>
            <person name="Datta G.N."/>
            <person name="Manchanda R.K."/>
            <person name="Rao U.R."/>
            <person name="Bhargava P.M."/>
            <person name="Narlikar J.V."/>
        </authorList>
    </citation>
    <scope>NUCLEOTIDE SEQUENCE [LARGE SCALE GENOMIC DNA]</scope>
    <source>
        <strain evidence="2 4">PVAS-1</strain>
    </source>
</reference>
<evidence type="ECO:0000313" key="1">
    <source>
        <dbReference type="EMBL" id="EKA60356.1"/>
    </source>
</evidence>
<sequence length="67" mass="7748">MPSRTGTRWGRLPWWVNPQAWATRQEARLRRAAYQSRLGAPCVKAQPRGWDHSSTWLCRKVSAVARS</sequence>
<gene>
    <name evidence="1" type="ORF">B277_13259</name>
    <name evidence="2" type="ORF">CWN80_02135</name>
</gene>
<evidence type="ECO:0000313" key="4">
    <source>
        <dbReference type="Proteomes" id="UP000288711"/>
    </source>
</evidence>
<comment type="caution">
    <text evidence="1">The sequence shown here is derived from an EMBL/GenBank/DDBJ whole genome shotgun (WGS) entry which is preliminary data.</text>
</comment>
<organism evidence="1 3">
    <name type="scientific">Janibacter hoylei PVAS-1</name>
    <dbReference type="NCBI Taxonomy" id="1210046"/>
    <lineage>
        <taxon>Bacteria</taxon>
        <taxon>Bacillati</taxon>
        <taxon>Actinomycetota</taxon>
        <taxon>Actinomycetes</taxon>
        <taxon>Micrococcales</taxon>
        <taxon>Intrasporangiaceae</taxon>
        <taxon>Janibacter</taxon>
    </lineage>
</organism>
<dbReference type="EMBL" id="ALWX01000062">
    <property type="protein sequence ID" value="EKA60356.1"/>
    <property type="molecule type" value="Genomic_DNA"/>
</dbReference>